<protein>
    <submittedName>
        <fullName evidence="4">Transcriptional regulator</fullName>
    </submittedName>
</protein>
<dbReference type="WBParaSite" id="ALUE_0000191701-mRNA-1">
    <property type="protein sequence ID" value="ALUE_0000191701-mRNA-1"/>
    <property type="gene ID" value="ALUE_0000191701"/>
</dbReference>
<evidence type="ECO:0000313" key="4">
    <source>
        <dbReference type="WBParaSite" id="ALUE_0000191701-mRNA-1"/>
    </source>
</evidence>
<organism evidence="3 4">
    <name type="scientific">Ascaris lumbricoides</name>
    <name type="common">Giant roundworm</name>
    <dbReference type="NCBI Taxonomy" id="6252"/>
    <lineage>
        <taxon>Eukaryota</taxon>
        <taxon>Metazoa</taxon>
        <taxon>Ecdysozoa</taxon>
        <taxon>Nematoda</taxon>
        <taxon>Chromadorea</taxon>
        <taxon>Rhabditida</taxon>
        <taxon>Spirurina</taxon>
        <taxon>Ascaridomorpha</taxon>
        <taxon>Ascaridoidea</taxon>
        <taxon>Ascarididae</taxon>
        <taxon>Ascaris</taxon>
    </lineage>
</organism>
<evidence type="ECO:0000256" key="2">
    <source>
        <dbReference type="SAM" id="MobiDB-lite"/>
    </source>
</evidence>
<feature type="region of interest" description="Disordered" evidence="2">
    <location>
        <begin position="17"/>
        <end position="37"/>
    </location>
</feature>
<keyword evidence="1" id="KW-0175">Coiled coil</keyword>
<accession>A0A0M3HK72</accession>
<dbReference type="AlphaFoldDB" id="A0A0M3HK72"/>
<keyword evidence="3" id="KW-1185">Reference proteome</keyword>
<dbReference type="Proteomes" id="UP000036681">
    <property type="component" value="Unplaced"/>
</dbReference>
<reference evidence="4" key="1">
    <citation type="submission" date="2017-02" db="UniProtKB">
        <authorList>
            <consortium name="WormBaseParasite"/>
        </authorList>
    </citation>
    <scope>IDENTIFICATION</scope>
</reference>
<proteinExistence type="predicted"/>
<evidence type="ECO:0000256" key="1">
    <source>
        <dbReference type="SAM" id="Coils"/>
    </source>
</evidence>
<feature type="coiled-coil region" evidence="1">
    <location>
        <begin position="39"/>
        <end position="71"/>
    </location>
</feature>
<sequence length="114" mass="13103">MYLVNSEEIPVSATTFYQPASLTENSPQNDDNSQTVELSNEARKQVQLLTVKALEQENESLRQRIIQKRMELMYLLQQRPCPSLPRILPSSYKSSEHGDSFRLIGETLNTLFID</sequence>
<name>A0A0M3HK72_ASCLU</name>
<evidence type="ECO:0000313" key="3">
    <source>
        <dbReference type="Proteomes" id="UP000036681"/>
    </source>
</evidence>